<reference evidence="1 2" key="1">
    <citation type="journal article" date="2019" name="ISME J.">
        <title>Isolation and characterization of a thermophilic sulfur- and iron-reducing thaumarchaeote from a terrestrial acidic hot spring.</title>
        <authorList>
            <person name="Kato S."/>
            <person name="Itoh T."/>
            <person name="Yuki M."/>
            <person name="Nagamori M."/>
            <person name="Ohnishi M."/>
            <person name="Uematsu K."/>
            <person name="Suzuki K."/>
            <person name="Takashina T."/>
            <person name="Ohkuma M."/>
        </authorList>
    </citation>
    <scope>NUCLEOTIDE SEQUENCE [LARGE SCALE GENOMIC DNA]</scope>
    <source>
        <strain evidence="1 2">NAS-02</strain>
    </source>
</reference>
<organism evidence="1 2">
    <name type="scientific">Conexivisphaera calida</name>
    <dbReference type="NCBI Taxonomy" id="1874277"/>
    <lineage>
        <taxon>Archaea</taxon>
        <taxon>Nitrososphaerota</taxon>
        <taxon>Conexivisphaeria</taxon>
        <taxon>Conexivisphaerales</taxon>
        <taxon>Conexivisphaeraceae</taxon>
        <taxon>Conexivisphaera</taxon>
    </lineage>
</organism>
<dbReference type="EMBL" id="AP018732">
    <property type="protein sequence ID" value="BBE42520.1"/>
    <property type="molecule type" value="Genomic_DNA"/>
</dbReference>
<name>A0A4V0P1Q3_9ARCH</name>
<dbReference type="AlphaFoldDB" id="A0A4V0P1Q3"/>
<dbReference type="Pfam" id="PF09821">
    <property type="entry name" value="AAA_assoc_C"/>
    <property type="match status" value="1"/>
</dbReference>
<gene>
    <name evidence="1" type="ORF">NAS2_1131</name>
</gene>
<dbReference type="InterPro" id="IPR018632">
    <property type="entry name" value="AAA-associated_dom_C"/>
</dbReference>
<sequence length="165" mass="18333">MESDRFPLCVSPDHVMGLLGYLSGLGGVADADAFNKASGVDLDLLPHALVAAEMLGLVTSDSGYIMLTKLGKRLGDESARHARRALGDMLAGVEPFKSLVRLLKERRVLRRDDVIGILRDNRYGEGEEEVARGFRCLLAWLLYAHLAEYDPDEDVIRLPRERRAK</sequence>
<dbReference type="KEGG" id="ccai:NAS2_1131"/>
<accession>A0A4V0P1Q3</accession>
<dbReference type="Proteomes" id="UP000509448">
    <property type="component" value="Chromosome"/>
</dbReference>
<evidence type="ECO:0000313" key="1">
    <source>
        <dbReference type="EMBL" id="BBE42520.1"/>
    </source>
</evidence>
<dbReference type="GeneID" id="55584942"/>
<keyword evidence="2" id="KW-1185">Reference proteome</keyword>
<dbReference type="RefSeq" id="WP_174448742.1">
    <property type="nucleotide sequence ID" value="NZ_AP018732.1"/>
</dbReference>
<protein>
    <submittedName>
        <fullName evidence="1">Uncharacterized protein</fullName>
    </submittedName>
</protein>
<evidence type="ECO:0000313" key="2">
    <source>
        <dbReference type="Proteomes" id="UP000509448"/>
    </source>
</evidence>
<proteinExistence type="predicted"/>